<feature type="transmembrane region" description="Helical" evidence="1">
    <location>
        <begin position="67"/>
        <end position="88"/>
    </location>
</feature>
<keyword evidence="1" id="KW-0472">Membrane</keyword>
<sequence length="390" mass="42526">MVLVTVLSILLLFAFATRSQSRTYRHLSGAALVGHVLLALFVIPALPYQWDITTFHTAASQVASGSLPSNSVSVNAFGAFQGFLYVIFGDGPTTLSLINGLLAVLIPIPMFSLSRRLYLSAIDSTDGVAALALFAPLPFLFLTLPMRDTLSVLLLFVTLVLVTNVVTRARYWHGLAVIPLVGCLLLLRTELALLLLVGSIAAGIVSVLDTVARHKISFVTLMLAVLPTGVVGFLLFTHEFPLASLNDILTSRASGSAVYLDGVTYDSWTDVLLLAPVRALFFQFAPFPLHVNSPFDLLAILELPLLVVLTVAAYRSLAACETNESVLALLLTVYLGGIVGYGLIDSNFGTTVRHRIPFMFLLVVFASPVLERRRRSLRRWFGERQRDDDH</sequence>
<feature type="transmembrane region" description="Helical" evidence="1">
    <location>
        <begin position="218"/>
        <end position="236"/>
    </location>
</feature>
<feature type="transmembrane region" description="Helical" evidence="1">
    <location>
        <begin position="125"/>
        <end position="144"/>
    </location>
</feature>
<feature type="transmembrane region" description="Helical" evidence="1">
    <location>
        <begin position="297"/>
        <end position="314"/>
    </location>
</feature>
<dbReference type="Proteomes" id="UP000830434">
    <property type="component" value="Chromosome"/>
</dbReference>
<evidence type="ECO:0000313" key="3">
    <source>
        <dbReference type="Proteomes" id="UP000830434"/>
    </source>
</evidence>
<dbReference type="KEGG" id="haxz:M0R88_04095"/>
<reference evidence="2" key="1">
    <citation type="submission" date="2022-04" db="EMBL/GenBank/DDBJ databases">
        <title>Diverse halophilic archaea isolated from saline environments.</title>
        <authorList>
            <person name="Cui H.-L."/>
        </authorList>
    </citation>
    <scope>NUCLEOTIDE SEQUENCE</scope>
    <source>
        <strain evidence="2">XZYJT40</strain>
    </source>
</reference>
<name>A0A8U0IKZ1_9EURY</name>
<feature type="transmembrane region" description="Helical" evidence="1">
    <location>
        <begin position="150"/>
        <end position="166"/>
    </location>
</feature>
<feature type="transmembrane region" description="Helical" evidence="1">
    <location>
        <begin position="26"/>
        <end position="46"/>
    </location>
</feature>
<evidence type="ECO:0000256" key="1">
    <source>
        <dbReference type="SAM" id="Phobius"/>
    </source>
</evidence>
<keyword evidence="1" id="KW-1133">Transmembrane helix</keyword>
<proteinExistence type="predicted"/>
<feature type="transmembrane region" description="Helical" evidence="1">
    <location>
        <begin position="326"/>
        <end position="344"/>
    </location>
</feature>
<organism evidence="2 3">
    <name type="scientific">Halorussus gelatinilyticus</name>
    <dbReference type="NCBI Taxonomy" id="2937524"/>
    <lineage>
        <taxon>Archaea</taxon>
        <taxon>Methanobacteriati</taxon>
        <taxon>Methanobacteriota</taxon>
        <taxon>Stenosarchaea group</taxon>
        <taxon>Halobacteria</taxon>
        <taxon>Halobacteriales</taxon>
        <taxon>Haladaptataceae</taxon>
        <taxon>Halorussus</taxon>
    </lineage>
</organism>
<feature type="transmembrane region" description="Helical" evidence="1">
    <location>
        <begin position="356"/>
        <end position="371"/>
    </location>
</feature>
<keyword evidence="3" id="KW-1185">Reference proteome</keyword>
<protein>
    <submittedName>
        <fullName evidence="2">Uncharacterized protein</fullName>
    </submittedName>
</protein>
<keyword evidence="1" id="KW-0812">Transmembrane</keyword>
<dbReference type="EMBL" id="CP096658">
    <property type="protein sequence ID" value="UPW01291.1"/>
    <property type="molecule type" value="Genomic_DNA"/>
</dbReference>
<feature type="transmembrane region" description="Helical" evidence="1">
    <location>
        <begin position="193"/>
        <end position="211"/>
    </location>
</feature>
<feature type="transmembrane region" description="Helical" evidence="1">
    <location>
        <begin position="94"/>
        <end position="113"/>
    </location>
</feature>
<dbReference type="AlphaFoldDB" id="A0A8U0IKZ1"/>
<dbReference type="GeneID" id="72189008"/>
<evidence type="ECO:0000313" key="2">
    <source>
        <dbReference type="EMBL" id="UPW01291.1"/>
    </source>
</evidence>
<accession>A0A8U0IKZ1</accession>
<dbReference type="RefSeq" id="WP_248655696.1">
    <property type="nucleotide sequence ID" value="NZ_CP096658.1"/>
</dbReference>
<gene>
    <name evidence="2" type="ORF">M0R88_04095</name>
</gene>